<sequence>MSNSSDHKKEEGFYNHRYPSCKEEEQTMKDLTNLVIHKNNNHSTNIKKNKQNTNDNLKGSSIMYHNNSYLYMHTKKKKEKTKNNKVENNNFYSSIMNDTNGIVCSNNIKTNEGKKKKNISKNTNKNKKYIALVKSIIHSSDDADILKKITESKNNNNHNDVHVVQDNKFNNINIINEHTKKNNKGYDESDHKTKYLSNYKLIKNKYKKKKENIYKFSHKYFDEKYKNHTFRNEGNINVDKPLDEQRYSDAENFIIYKVPKYLKKKNIKCPFVYRKVFFGKYGIINYDIKGNITDTLVITFHGLNGSNLTFLEMQNILIKYKFQVLNFDLYGHGLSACPKYNHKKKTYGIDFFLYQIEELLNHLKLQDKDFYLIGFSMGCVIAICFAKKYIKQVKKIILISPVGVLEKKPFPLKILKLFPCLINLSSFFMLPCFFSKRKFKKKGDAQNDTENFMYNRFMWQAFVKKNISHSILGCINNLKMWSAHEIFKDVGLHEIQVLFLCGENDHFCKPQVFKNTSTYFINCHLIIFKNASHLVLLEKSQEINLCTLTFFHMPNNVELKDFQHLFPVDSIGNYVFIS</sequence>
<dbReference type="Pfam" id="PF00561">
    <property type="entry name" value="Abhydrolase_1"/>
    <property type="match status" value="1"/>
</dbReference>
<dbReference type="Proteomes" id="UP000076359">
    <property type="component" value="Unassembled WGS sequence"/>
</dbReference>
<gene>
    <name evidence="2" type="ORF">PRSY57_0825500</name>
</gene>
<dbReference type="KEGG" id="prei:PRSY57_0825500"/>
<evidence type="ECO:0000313" key="2">
    <source>
        <dbReference type="EMBL" id="KYN99350.1"/>
    </source>
</evidence>
<dbReference type="VEuPathDB" id="PlasmoDB:PRCDC_0825500"/>
<dbReference type="EMBL" id="LVLA01000009">
    <property type="protein sequence ID" value="KYN99350.1"/>
    <property type="molecule type" value="Genomic_DNA"/>
</dbReference>
<dbReference type="GeneID" id="24530797"/>
<dbReference type="AlphaFoldDB" id="A0A151LK30"/>
<evidence type="ECO:0000313" key="3">
    <source>
        <dbReference type="Proteomes" id="UP000076359"/>
    </source>
</evidence>
<protein>
    <submittedName>
        <fullName evidence="2">Alpha/beta hydrolase, putative</fullName>
    </submittedName>
</protein>
<dbReference type="VEuPathDB" id="PlasmoDB:PRG01_0829100"/>
<comment type="caution">
    <text evidence="2">The sequence shown here is derived from an EMBL/GenBank/DDBJ whole genome shotgun (WGS) entry which is preliminary data.</text>
</comment>
<dbReference type="PANTHER" id="PTHR43194">
    <property type="entry name" value="HYDROLASE ALPHA/BETA FOLD FAMILY"/>
    <property type="match status" value="1"/>
</dbReference>
<dbReference type="GO" id="GO:0016787">
    <property type="term" value="F:hydrolase activity"/>
    <property type="evidence" value="ECO:0007669"/>
    <property type="project" value="UniProtKB-KW"/>
</dbReference>
<dbReference type="SUPFAM" id="SSF53474">
    <property type="entry name" value="alpha/beta-Hydrolases"/>
    <property type="match status" value="1"/>
</dbReference>
<organism evidence="2 3">
    <name type="scientific">Plasmodium reichenowi</name>
    <dbReference type="NCBI Taxonomy" id="5854"/>
    <lineage>
        <taxon>Eukaryota</taxon>
        <taxon>Sar</taxon>
        <taxon>Alveolata</taxon>
        <taxon>Apicomplexa</taxon>
        <taxon>Aconoidasida</taxon>
        <taxon>Haemosporida</taxon>
        <taxon>Plasmodiidae</taxon>
        <taxon>Plasmodium</taxon>
        <taxon>Plasmodium (Laverania)</taxon>
    </lineage>
</organism>
<dbReference type="Gene3D" id="3.40.50.1820">
    <property type="entry name" value="alpha/beta hydrolase"/>
    <property type="match status" value="1"/>
</dbReference>
<dbReference type="RefSeq" id="XP_012762648.2">
    <property type="nucleotide sequence ID" value="XM_012907194.2"/>
</dbReference>
<evidence type="ECO:0000259" key="1">
    <source>
        <dbReference type="Pfam" id="PF00561"/>
    </source>
</evidence>
<dbReference type="InterPro" id="IPR029058">
    <property type="entry name" value="AB_hydrolase_fold"/>
</dbReference>
<name>A0A151LK30_PLARE</name>
<keyword evidence="2" id="KW-0378">Hydrolase</keyword>
<reference evidence="2 3" key="1">
    <citation type="journal article" date="2016" name="Nat. Commun.">
        <title>Genomes of cryptic chimpanzee Plasmodium species reveal key evolutionary events leading to human malaria.</title>
        <authorList>
            <person name="Sundararaman S.A."/>
            <person name="Plenderleith L.J."/>
            <person name="Liu W."/>
            <person name="Loy D.E."/>
            <person name="Learn G.H."/>
            <person name="Li Y."/>
            <person name="Shaw K.S."/>
            <person name="Ayouba A."/>
            <person name="Peeters M."/>
            <person name="Speede S."/>
            <person name="Shaw G.M."/>
            <person name="Bushman F.D."/>
            <person name="Brisson D."/>
            <person name="Rayner J.C."/>
            <person name="Sharp P.M."/>
            <person name="Hahn B.H."/>
        </authorList>
    </citation>
    <scope>NUCLEOTIDE SEQUENCE [LARGE SCALE GENOMIC DNA]</scope>
    <source>
        <strain evidence="2 3">SY57</strain>
    </source>
</reference>
<accession>A0A151LK30</accession>
<dbReference type="PANTHER" id="PTHR43194:SF2">
    <property type="entry name" value="PEROXISOMAL MEMBRANE PROTEIN LPX1"/>
    <property type="match status" value="1"/>
</dbReference>
<feature type="domain" description="AB hydrolase-1" evidence="1">
    <location>
        <begin position="296"/>
        <end position="539"/>
    </location>
</feature>
<proteinExistence type="predicted"/>
<dbReference type="InterPro" id="IPR000073">
    <property type="entry name" value="AB_hydrolase_1"/>
</dbReference>
<dbReference type="InterPro" id="IPR050228">
    <property type="entry name" value="Carboxylesterase_BioH"/>
</dbReference>